<feature type="region of interest" description="Disordered" evidence="1">
    <location>
        <begin position="1"/>
        <end position="22"/>
    </location>
</feature>
<dbReference type="InterPro" id="IPR031100">
    <property type="entry name" value="LOG_fam"/>
</dbReference>
<dbReference type="NCBIfam" id="TIGR00730">
    <property type="entry name" value="Rossman fold protein, TIGR00730 family"/>
    <property type="match status" value="1"/>
</dbReference>
<gene>
    <name evidence="2" type="ORF">N7G274_008091</name>
</gene>
<dbReference type="Pfam" id="PF03641">
    <property type="entry name" value="Lysine_decarbox"/>
    <property type="match status" value="1"/>
</dbReference>
<comment type="caution">
    <text evidence="2">The sequence shown here is derived from an EMBL/GenBank/DDBJ whole genome shotgun (WGS) entry which is preliminary data.</text>
</comment>
<accession>A0ABR3ZZC5</accession>
<evidence type="ECO:0008006" key="4">
    <source>
        <dbReference type="Google" id="ProtNLM"/>
    </source>
</evidence>
<proteinExistence type="predicted"/>
<protein>
    <recommendedName>
        <fullName evidence="4">Lysine decarboxylase</fullName>
    </recommendedName>
</protein>
<dbReference type="SUPFAM" id="SSF102405">
    <property type="entry name" value="MCP/YpsA-like"/>
    <property type="match status" value="1"/>
</dbReference>
<sequence>MVSDATHNAVHTSDISRPSTSANATKGPVVCVFCGSSPGTSPVHMAAARALGVVFAAHNIKLVYGGGTVGLMGEIARTVVSLSGPNSVHGIIPEALKAFEQEGRPGTASPSDPGPVEISEKIYGRTTTVPDMHTRKQLMAKEVLEGGPGSGFVALSGGYGTIEELFEMTTWNQLGIHGRGVIMFNVEGYYDGLIQWVQTAVSAGFISPGNGGILVEALDAEEVIRQLKDYQVSEGRFKLDWTQK</sequence>
<dbReference type="InterPro" id="IPR005269">
    <property type="entry name" value="LOG"/>
</dbReference>
<evidence type="ECO:0000313" key="2">
    <source>
        <dbReference type="EMBL" id="KAL2039042.1"/>
    </source>
</evidence>
<dbReference type="EMBL" id="JBEFKJ010000027">
    <property type="protein sequence ID" value="KAL2039042.1"/>
    <property type="molecule type" value="Genomic_DNA"/>
</dbReference>
<dbReference type="PANTHER" id="PTHR31223">
    <property type="entry name" value="LOG FAMILY PROTEIN YJL055W"/>
    <property type="match status" value="1"/>
</dbReference>
<evidence type="ECO:0000313" key="3">
    <source>
        <dbReference type="Proteomes" id="UP001590950"/>
    </source>
</evidence>
<name>A0ABR3ZZC5_9LECA</name>
<evidence type="ECO:0000256" key="1">
    <source>
        <dbReference type="SAM" id="MobiDB-lite"/>
    </source>
</evidence>
<reference evidence="2 3" key="1">
    <citation type="submission" date="2024-09" db="EMBL/GenBank/DDBJ databases">
        <title>Rethinking Asexuality: The Enigmatic Case of Functional Sexual Genes in Lepraria (Stereocaulaceae).</title>
        <authorList>
            <person name="Doellman M."/>
            <person name="Sun Y."/>
            <person name="Barcenas-Pena A."/>
            <person name="Lumbsch H.T."/>
            <person name="Grewe F."/>
        </authorList>
    </citation>
    <scope>NUCLEOTIDE SEQUENCE [LARGE SCALE GENOMIC DNA]</scope>
    <source>
        <strain evidence="2 3">Mercado 3170</strain>
    </source>
</reference>
<dbReference type="Proteomes" id="UP001590950">
    <property type="component" value="Unassembled WGS sequence"/>
</dbReference>
<keyword evidence="3" id="KW-1185">Reference proteome</keyword>
<dbReference type="Gene3D" id="3.40.50.450">
    <property type="match status" value="1"/>
</dbReference>
<dbReference type="PANTHER" id="PTHR31223:SF70">
    <property type="entry name" value="LOG FAMILY PROTEIN YJL055W"/>
    <property type="match status" value="1"/>
</dbReference>
<organism evidence="2 3">
    <name type="scientific">Stereocaulon virgatum</name>
    <dbReference type="NCBI Taxonomy" id="373712"/>
    <lineage>
        <taxon>Eukaryota</taxon>
        <taxon>Fungi</taxon>
        <taxon>Dikarya</taxon>
        <taxon>Ascomycota</taxon>
        <taxon>Pezizomycotina</taxon>
        <taxon>Lecanoromycetes</taxon>
        <taxon>OSLEUM clade</taxon>
        <taxon>Lecanoromycetidae</taxon>
        <taxon>Lecanorales</taxon>
        <taxon>Lecanorineae</taxon>
        <taxon>Stereocaulaceae</taxon>
        <taxon>Stereocaulon</taxon>
    </lineage>
</organism>